<evidence type="ECO:0000256" key="6">
    <source>
        <dbReference type="ARBA" id="ARBA00034482"/>
    </source>
</evidence>
<keyword evidence="4" id="KW-0963">Cytoplasm</keyword>
<feature type="region of interest" description="Disordered" evidence="7">
    <location>
        <begin position="386"/>
        <end position="648"/>
    </location>
</feature>
<comment type="similarity">
    <text evidence="6">Belongs to the Hyccin family.</text>
</comment>
<name>A0AAV4JLB1_9GAST</name>
<evidence type="ECO:0000313" key="8">
    <source>
        <dbReference type="EMBL" id="GFS21762.1"/>
    </source>
</evidence>
<dbReference type="EMBL" id="BMAT01010177">
    <property type="protein sequence ID" value="GFS21762.1"/>
    <property type="molecule type" value="Genomic_DNA"/>
</dbReference>
<feature type="compositionally biased region" description="Pro residues" evidence="7">
    <location>
        <begin position="434"/>
        <end position="446"/>
    </location>
</feature>
<keyword evidence="3" id="KW-1003">Cell membrane</keyword>
<dbReference type="PANTHER" id="PTHR31220">
    <property type="entry name" value="HYCCIN RELATED"/>
    <property type="match status" value="1"/>
</dbReference>
<sequence>MVMMMMMTMSRIGGDVLTEHNLRQLNNVHGIWRSGPFKQHSRFNAQNRNVLKWLESLVYSRTPQIRPTQQRPPLLCELKCEVAWFSILSHVMLVFNNDIDSVHSLSLEALCRVTHKLCSAGFAAAHDRDSQASRIALQPSLLIELLTGIYFAMFNGHSTEALKAVEAAHKRASYELYSDVLLVTNGLLNSHQPDEAAAAVEHKRKKPSMMKNFITNASFKAKKLPDDIEIVDEEGISAFAGNRLTTVDEEGGLNSPAGADHTVTKGFKARLMTKLSGDKNRNKESSFGSVITGIKRESMADYTMNNAGRRDSDMSAGSSSHQPSPRWDGEVGSRRESESQRGVSGRESDASSLDSVGVAVKTFSLGGAGDRGGGSKVVVDMLEMEPIKGKQGGGGGGGSGGAGDDEEETDDLYDHYNATSAQTPAPRQGLWSPPATPSPTSSPGPSPLIKVNSKKTSPAVTSTTALPVSQVKTQSSPSGSGVDPQSPDPPSITTPNGKAITNNNTSSGSSVSRIGSNSSSRFSYSAVDGTEGVRGVGVGVSQSKTSPSLAAEQQGSGQSIEKSPSTVSSPPSSASSYQSPRDAFFGITEASKSQKLSSTSNSQSGSNPTHNSSNSAPNSSSSASAHSLPGEQAKSASKVNRNSYSTDL</sequence>
<dbReference type="GO" id="GO:0072659">
    <property type="term" value="P:protein localization to plasma membrane"/>
    <property type="evidence" value="ECO:0007669"/>
    <property type="project" value="TreeGrafter"/>
</dbReference>
<comment type="subcellular location">
    <subcellularLocation>
        <location evidence="1">Cell membrane</location>
    </subcellularLocation>
    <subcellularLocation>
        <location evidence="2">Cytoplasm</location>
        <location evidence="2">Cytosol</location>
    </subcellularLocation>
</comment>
<gene>
    <name evidence="8" type="ORF">ElyMa_005091500</name>
</gene>
<feature type="region of interest" description="Disordered" evidence="7">
    <location>
        <begin position="305"/>
        <end position="354"/>
    </location>
</feature>
<feature type="compositionally biased region" description="Polar residues" evidence="7">
    <location>
        <begin position="454"/>
        <end position="479"/>
    </location>
</feature>
<evidence type="ECO:0000256" key="3">
    <source>
        <dbReference type="ARBA" id="ARBA00022475"/>
    </source>
</evidence>
<dbReference type="GO" id="GO:0005886">
    <property type="term" value="C:plasma membrane"/>
    <property type="evidence" value="ECO:0007669"/>
    <property type="project" value="UniProtKB-SubCell"/>
</dbReference>
<comment type="caution">
    <text evidence="8">The sequence shown here is derived from an EMBL/GenBank/DDBJ whole genome shotgun (WGS) entry which is preliminary data.</text>
</comment>
<dbReference type="Proteomes" id="UP000762676">
    <property type="component" value="Unassembled WGS sequence"/>
</dbReference>
<dbReference type="AlphaFoldDB" id="A0AAV4JLB1"/>
<feature type="compositionally biased region" description="Basic and acidic residues" evidence="7">
    <location>
        <begin position="327"/>
        <end position="349"/>
    </location>
</feature>
<feature type="compositionally biased region" description="Polar residues" evidence="7">
    <location>
        <begin position="541"/>
        <end position="562"/>
    </location>
</feature>
<evidence type="ECO:0000256" key="7">
    <source>
        <dbReference type="SAM" id="MobiDB-lite"/>
    </source>
</evidence>
<dbReference type="GO" id="GO:0005829">
    <property type="term" value="C:cytosol"/>
    <property type="evidence" value="ECO:0007669"/>
    <property type="project" value="UniProtKB-SubCell"/>
</dbReference>
<evidence type="ECO:0000256" key="2">
    <source>
        <dbReference type="ARBA" id="ARBA00004514"/>
    </source>
</evidence>
<feature type="compositionally biased region" description="Low complexity" evidence="7">
    <location>
        <begin position="591"/>
        <end position="627"/>
    </location>
</feature>
<feature type="compositionally biased region" description="Polar residues" evidence="7">
    <location>
        <begin position="634"/>
        <end position="648"/>
    </location>
</feature>
<keyword evidence="9" id="KW-1185">Reference proteome</keyword>
<evidence type="ECO:0000313" key="9">
    <source>
        <dbReference type="Proteomes" id="UP000762676"/>
    </source>
</evidence>
<evidence type="ECO:0000256" key="4">
    <source>
        <dbReference type="ARBA" id="ARBA00022490"/>
    </source>
</evidence>
<dbReference type="InterPro" id="IPR018619">
    <property type="entry name" value="Hyccin"/>
</dbReference>
<proteinExistence type="inferred from homology"/>
<feature type="compositionally biased region" description="Low complexity" evidence="7">
    <location>
        <begin position="563"/>
        <end position="580"/>
    </location>
</feature>
<dbReference type="Pfam" id="PF09790">
    <property type="entry name" value="Hyccin"/>
    <property type="match status" value="1"/>
</dbReference>
<evidence type="ECO:0000256" key="1">
    <source>
        <dbReference type="ARBA" id="ARBA00004236"/>
    </source>
</evidence>
<keyword evidence="5" id="KW-0472">Membrane</keyword>
<organism evidence="8 9">
    <name type="scientific">Elysia marginata</name>
    <dbReference type="NCBI Taxonomy" id="1093978"/>
    <lineage>
        <taxon>Eukaryota</taxon>
        <taxon>Metazoa</taxon>
        <taxon>Spiralia</taxon>
        <taxon>Lophotrochozoa</taxon>
        <taxon>Mollusca</taxon>
        <taxon>Gastropoda</taxon>
        <taxon>Heterobranchia</taxon>
        <taxon>Euthyneura</taxon>
        <taxon>Panpulmonata</taxon>
        <taxon>Sacoglossa</taxon>
        <taxon>Placobranchoidea</taxon>
        <taxon>Plakobranchidae</taxon>
        <taxon>Elysia</taxon>
    </lineage>
</organism>
<accession>A0AAV4JLB1</accession>
<dbReference type="PANTHER" id="PTHR31220:SF1">
    <property type="entry name" value="GH21176P"/>
    <property type="match status" value="1"/>
</dbReference>
<feature type="compositionally biased region" description="Gly residues" evidence="7">
    <location>
        <begin position="390"/>
        <end position="402"/>
    </location>
</feature>
<reference evidence="8 9" key="1">
    <citation type="journal article" date="2021" name="Elife">
        <title>Chloroplast acquisition without the gene transfer in kleptoplastic sea slugs, Plakobranchus ocellatus.</title>
        <authorList>
            <person name="Maeda T."/>
            <person name="Takahashi S."/>
            <person name="Yoshida T."/>
            <person name="Shimamura S."/>
            <person name="Takaki Y."/>
            <person name="Nagai Y."/>
            <person name="Toyoda A."/>
            <person name="Suzuki Y."/>
            <person name="Arimoto A."/>
            <person name="Ishii H."/>
            <person name="Satoh N."/>
            <person name="Nishiyama T."/>
            <person name="Hasebe M."/>
            <person name="Maruyama T."/>
            <person name="Minagawa J."/>
            <person name="Obokata J."/>
            <person name="Shigenobu S."/>
        </authorList>
    </citation>
    <scope>NUCLEOTIDE SEQUENCE [LARGE SCALE GENOMIC DNA]</scope>
</reference>
<evidence type="ECO:0000256" key="5">
    <source>
        <dbReference type="ARBA" id="ARBA00023136"/>
    </source>
</evidence>
<protein>
    <submittedName>
        <fullName evidence="8">Hyccin</fullName>
    </submittedName>
</protein>
<feature type="compositionally biased region" description="Low complexity" evidence="7">
    <location>
        <begin position="499"/>
        <end position="530"/>
    </location>
</feature>
<dbReference type="GO" id="GO:0046854">
    <property type="term" value="P:phosphatidylinositol phosphate biosynthetic process"/>
    <property type="evidence" value="ECO:0007669"/>
    <property type="project" value="TreeGrafter"/>
</dbReference>